<dbReference type="Proteomes" id="UP001145742">
    <property type="component" value="Unassembled WGS sequence"/>
</dbReference>
<gene>
    <name evidence="1" type="ORF">WISP_92291</name>
</gene>
<protein>
    <submittedName>
        <fullName evidence="1">Uncharacterized protein</fullName>
    </submittedName>
</protein>
<evidence type="ECO:0000313" key="1">
    <source>
        <dbReference type="EMBL" id="KAJ7413207.1"/>
    </source>
</evidence>
<comment type="caution">
    <text evidence="1">The sequence shown here is derived from an EMBL/GenBank/DDBJ whole genome shotgun (WGS) entry which is preliminary data.</text>
</comment>
<organism evidence="1 2">
    <name type="scientific">Willisornis vidua</name>
    <name type="common">Xingu scale-backed antbird</name>
    <dbReference type="NCBI Taxonomy" id="1566151"/>
    <lineage>
        <taxon>Eukaryota</taxon>
        <taxon>Metazoa</taxon>
        <taxon>Chordata</taxon>
        <taxon>Craniata</taxon>
        <taxon>Vertebrata</taxon>
        <taxon>Euteleostomi</taxon>
        <taxon>Archelosauria</taxon>
        <taxon>Archosauria</taxon>
        <taxon>Dinosauria</taxon>
        <taxon>Saurischia</taxon>
        <taxon>Theropoda</taxon>
        <taxon>Coelurosauria</taxon>
        <taxon>Aves</taxon>
        <taxon>Neognathae</taxon>
        <taxon>Neoaves</taxon>
        <taxon>Telluraves</taxon>
        <taxon>Australaves</taxon>
        <taxon>Passeriformes</taxon>
        <taxon>Thamnophilidae</taxon>
        <taxon>Willisornis</taxon>
    </lineage>
</organism>
<keyword evidence="2" id="KW-1185">Reference proteome</keyword>
<proteinExistence type="predicted"/>
<dbReference type="EMBL" id="WHWB01034151">
    <property type="protein sequence ID" value="KAJ7413207.1"/>
    <property type="molecule type" value="Genomic_DNA"/>
</dbReference>
<sequence length="214" mass="24518">MDLKRAPVEIRNGLLYDARNIKPGEGLKRTIYTGGPHQLHVVSWQDIYNFQAVAQTGQFLMISKIFGQLEFTVQAHYVISTIHLLNVVHEEHIDTVNDCSTSLPWTPVHTEIPACPAQWHQWWFDFAQAMIVHCGPHLDLQGTAHCLNLYKKMEGTETGLSRDKPKRVEPELRGKSMAQLKCMYTNAHSIRNRQEELEAIIQQENYDIVAVTET</sequence>
<accession>A0ABQ9D1E5</accession>
<evidence type="ECO:0000313" key="2">
    <source>
        <dbReference type="Proteomes" id="UP001145742"/>
    </source>
</evidence>
<reference evidence="1" key="1">
    <citation type="submission" date="2019-10" db="EMBL/GenBank/DDBJ databases">
        <authorList>
            <person name="Soares A.E.R."/>
            <person name="Aleixo A."/>
            <person name="Schneider P."/>
            <person name="Miyaki C.Y."/>
            <person name="Schneider M.P."/>
            <person name="Mello C."/>
            <person name="Vasconcelos A.T.R."/>
        </authorList>
    </citation>
    <scope>NUCLEOTIDE SEQUENCE</scope>
    <source>
        <tissue evidence="1">Muscle</tissue>
    </source>
</reference>
<name>A0ABQ9D1E5_9PASS</name>